<dbReference type="Gene3D" id="3.40.190.10">
    <property type="entry name" value="Periplasmic binding protein-like II"/>
    <property type="match status" value="2"/>
</dbReference>
<protein>
    <submittedName>
        <fullName evidence="9">Transporter substrate-binding domain-containing protein</fullName>
    </submittedName>
</protein>
<feature type="chain" id="PRO_5031351644" evidence="7">
    <location>
        <begin position="26"/>
        <end position="540"/>
    </location>
</feature>
<proteinExistence type="predicted"/>
<accession>A0A7Z2ZTR7</accession>
<reference evidence="9 10" key="1">
    <citation type="submission" date="2020-04" db="EMBL/GenBank/DDBJ databases">
        <title>Genome sequencing of novel species.</title>
        <authorList>
            <person name="Heo J."/>
            <person name="Kim S.-J."/>
            <person name="Kim J.-S."/>
            <person name="Hong S.-B."/>
            <person name="Kwon S.-W."/>
        </authorList>
    </citation>
    <scope>NUCLEOTIDE SEQUENCE [LARGE SCALE GENOMIC DNA]</scope>
    <source>
        <strain evidence="9 10">GN2-R2</strain>
    </source>
</reference>
<gene>
    <name evidence="9" type="ORF">HH212_17230</name>
</gene>
<keyword evidence="4 6" id="KW-1133">Transmembrane helix</keyword>
<evidence type="ECO:0000313" key="9">
    <source>
        <dbReference type="EMBL" id="QJE01555.1"/>
    </source>
</evidence>
<dbReference type="PANTHER" id="PTHR35936">
    <property type="entry name" value="MEMBRANE-BOUND LYTIC MUREIN TRANSGLYCOSYLASE F"/>
    <property type="match status" value="1"/>
</dbReference>
<dbReference type="AlphaFoldDB" id="A0A7Z2ZTR7"/>
<dbReference type="GO" id="GO:0016020">
    <property type="term" value="C:membrane"/>
    <property type="evidence" value="ECO:0007669"/>
    <property type="project" value="UniProtKB-SubCell"/>
</dbReference>
<comment type="subcellular location">
    <subcellularLocation>
        <location evidence="1">Membrane</location>
        <topology evidence="1">Multi-pass membrane protein</topology>
    </subcellularLocation>
</comment>
<evidence type="ECO:0000256" key="1">
    <source>
        <dbReference type="ARBA" id="ARBA00004141"/>
    </source>
</evidence>
<evidence type="ECO:0000256" key="2">
    <source>
        <dbReference type="ARBA" id="ARBA00022692"/>
    </source>
</evidence>
<dbReference type="Gene3D" id="1.10.3720.10">
    <property type="entry name" value="MetI-like"/>
    <property type="match status" value="1"/>
</dbReference>
<dbReference type="KEGG" id="mfy:HH212_17230"/>
<feature type="domain" description="Solute-binding protein family 3/N-terminal" evidence="8">
    <location>
        <begin position="42"/>
        <end position="261"/>
    </location>
</feature>
<evidence type="ECO:0000256" key="3">
    <source>
        <dbReference type="ARBA" id="ARBA00022729"/>
    </source>
</evidence>
<feature type="transmembrane region" description="Helical" evidence="6">
    <location>
        <begin position="504"/>
        <end position="523"/>
    </location>
</feature>
<dbReference type="SUPFAM" id="SSF53850">
    <property type="entry name" value="Periplasmic binding protein-like II"/>
    <property type="match status" value="1"/>
</dbReference>
<dbReference type="EMBL" id="CP051685">
    <property type="protein sequence ID" value="QJE01555.1"/>
    <property type="molecule type" value="Genomic_DNA"/>
</dbReference>
<feature type="transmembrane region" description="Helical" evidence="6">
    <location>
        <begin position="479"/>
        <end position="498"/>
    </location>
</feature>
<feature type="signal peptide" evidence="7">
    <location>
        <begin position="1"/>
        <end position="25"/>
    </location>
</feature>
<organism evidence="9 10">
    <name type="scientific">Massilia forsythiae</name>
    <dbReference type="NCBI Taxonomy" id="2728020"/>
    <lineage>
        <taxon>Bacteria</taxon>
        <taxon>Pseudomonadati</taxon>
        <taxon>Pseudomonadota</taxon>
        <taxon>Betaproteobacteria</taxon>
        <taxon>Burkholderiales</taxon>
        <taxon>Oxalobacteraceae</taxon>
        <taxon>Telluria group</taxon>
        <taxon>Massilia</taxon>
    </lineage>
</organism>
<feature type="transmembrane region" description="Helical" evidence="6">
    <location>
        <begin position="388"/>
        <end position="405"/>
    </location>
</feature>
<evidence type="ECO:0000259" key="8">
    <source>
        <dbReference type="SMART" id="SM00062"/>
    </source>
</evidence>
<keyword evidence="10" id="KW-1185">Reference proteome</keyword>
<feature type="transmembrane region" description="Helical" evidence="6">
    <location>
        <begin position="343"/>
        <end position="368"/>
    </location>
</feature>
<evidence type="ECO:0000256" key="7">
    <source>
        <dbReference type="SAM" id="SignalP"/>
    </source>
</evidence>
<dbReference type="Pfam" id="PF00497">
    <property type="entry name" value="SBP_bac_3"/>
    <property type="match status" value="1"/>
</dbReference>
<keyword evidence="3 7" id="KW-0732">Signal</keyword>
<keyword evidence="2 6" id="KW-0812">Transmembrane</keyword>
<dbReference type="Proteomes" id="UP000502415">
    <property type="component" value="Chromosome"/>
</dbReference>
<feature type="transmembrane region" description="Helical" evidence="6">
    <location>
        <begin position="417"/>
        <end position="437"/>
    </location>
</feature>
<evidence type="ECO:0000256" key="5">
    <source>
        <dbReference type="ARBA" id="ARBA00023136"/>
    </source>
</evidence>
<dbReference type="InterPro" id="IPR001638">
    <property type="entry name" value="Solute-binding_3/MltF_N"/>
</dbReference>
<dbReference type="InterPro" id="IPR035906">
    <property type="entry name" value="MetI-like_sf"/>
</dbReference>
<dbReference type="PANTHER" id="PTHR35936:SF38">
    <property type="entry name" value="GLUTAMINE-BINDING PERIPLASMIC PROTEIN"/>
    <property type="match status" value="1"/>
</dbReference>
<evidence type="ECO:0000313" key="10">
    <source>
        <dbReference type="Proteomes" id="UP000502415"/>
    </source>
</evidence>
<dbReference type="SMART" id="SM00062">
    <property type="entry name" value="PBPb"/>
    <property type="match status" value="1"/>
</dbReference>
<evidence type="ECO:0000256" key="4">
    <source>
        <dbReference type="ARBA" id="ARBA00022989"/>
    </source>
</evidence>
<keyword evidence="5 6" id="KW-0472">Membrane</keyword>
<dbReference type="SUPFAM" id="SSF161098">
    <property type="entry name" value="MetI-like"/>
    <property type="match status" value="1"/>
</dbReference>
<sequence>MSSQSALTRFLGLAIGLFLSWNACAQQAPHSPTLDAVRKSGVLRVGVKTDFKPFNYLDSNGEVVGLESDVAALVAQRLGVRLKKVRITTENRFQKLALGEVDLLIATVADTPERRRSAAAVEPGYNETSVNVLFGPGHAVDDWGKIRNRTTCAVQGSYFNKPMSERYLLKLQTYKTVRDALLALRDDQCSGFLYATAVLQNTLKLPEWSGYSMTLSNAIIKPMTIFMARDERGTRLDVALGDITAELHRSGWLLEENRKWGITSNEWLTRQHELWSATDATGKPVCTRGANGLWTAACRSSEYVASSEVGGIQALGLRLKEHLGIDLNFVYDPYDRTQFLRGVAYTMMLIASGIAISLALGTLAATAVDARAGLAPRLLRGFMAYGRLTPPLIMMYLIFFGIGGWSQREFGVKLPAFAVATFCSGYYTAGLVMRALLEAARHIRGFEPAFALRLHTLYRSAHYASWPVKQALINLTKQTMLASAIAIPELLSASSLLIAENGNIFMTMTVLLITFYLTTRLWTLIIERVERLILAPPAKP</sequence>
<evidence type="ECO:0000256" key="6">
    <source>
        <dbReference type="SAM" id="Phobius"/>
    </source>
</evidence>
<name>A0A7Z2ZTR7_9BURK</name>